<feature type="transmembrane region" description="Helical" evidence="2">
    <location>
        <begin position="113"/>
        <end position="134"/>
    </location>
</feature>
<sequence>MSGYGPPGPYQGQPQDPWQGGQQDPYGQPDPYGPPPGQYGPPDPYGQQPDPYGQPPQWGQQPQSGGPYGGNYPQTGTYQQPAYGQPPGPAQGGTQQWGPPVAPPRRRGAGGTVALVVIIVLVLCGAGGFGIWYVTKDKKSSPTTTSPTTKTSTSAKPSGSAAPSGASSSAPGGVQAGDAKTVKVGECLVNQGTPQAPKMVKATCAPATFEVLKRIPNTTDKSKCNGVTGYTHDYFYDSTLDSEDFVLCLKLRN</sequence>
<keyword evidence="2" id="KW-0812">Transmembrane</keyword>
<dbReference type="AlphaFoldDB" id="A0A919PQE8"/>
<proteinExistence type="predicted"/>
<feature type="region of interest" description="Disordered" evidence="1">
    <location>
        <begin position="137"/>
        <end position="176"/>
    </location>
</feature>
<evidence type="ECO:0008006" key="5">
    <source>
        <dbReference type="Google" id="ProtNLM"/>
    </source>
</evidence>
<feature type="region of interest" description="Disordered" evidence="1">
    <location>
        <begin position="1"/>
        <end position="107"/>
    </location>
</feature>
<dbReference type="RefSeq" id="WP_203848225.1">
    <property type="nucleotide sequence ID" value="NZ_BAAAVW010000015.1"/>
</dbReference>
<comment type="caution">
    <text evidence="3">The sequence shown here is derived from an EMBL/GenBank/DDBJ whole genome shotgun (WGS) entry which is preliminary data.</text>
</comment>
<evidence type="ECO:0000256" key="1">
    <source>
        <dbReference type="SAM" id="MobiDB-lite"/>
    </source>
</evidence>
<keyword evidence="2" id="KW-1133">Transmembrane helix</keyword>
<dbReference type="Proteomes" id="UP000660611">
    <property type="component" value="Unassembled WGS sequence"/>
</dbReference>
<evidence type="ECO:0000313" key="4">
    <source>
        <dbReference type="Proteomes" id="UP000660611"/>
    </source>
</evidence>
<name>A0A919PQE8_9ACTN</name>
<evidence type="ECO:0000313" key="3">
    <source>
        <dbReference type="EMBL" id="GIG46463.1"/>
    </source>
</evidence>
<keyword evidence="2" id="KW-0472">Membrane</keyword>
<organism evidence="3 4">
    <name type="scientific">Dactylosporangium siamense</name>
    <dbReference type="NCBI Taxonomy" id="685454"/>
    <lineage>
        <taxon>Bacteria</taxon>
        <taxon>Bacillati</taxon>
        <taxon>Actinomycetota</taxon>
        <taxon>Actinomycetes</taxon>
        <taxon>Micromonosporales</taxon>
        <taxon>Micromonosporaceae</taxon>
        <taxon>Dactylosporangium</taxon>
    </lineage>
</organism>
<accession>A0A919PQE8</accession>
<keyword evidence="4" id="KW-1185">Reference proteome</keyword>
<feature type="compositionally biased region" description="Low complexity" evidence="1">
    <location>
        <begin position="45"/>
        <end position="83"/>
    </location>
</feature>
<evidence type="ECO:0000256" key="2">
    <source>
        <dbReference type="SAM" id="Phobius"/>
    </source>
</evidence>
<feature type="compositionally biased region" description="Pro residues" evidence="1">
    <location>
        <begin position="31"/>
        <end position="44"/>
    </location>
</feature>
<gene>
    <name evidence="3" type="ORF">Dsi01nite_045040</name>
</gene>
<reference evidence="3" key="1">
    <citation type="submission" date="2021-01" db="EMBL/GenBank/DDBJ databases">
        <title>Whole genome shotgun sequence of Dactylosporangium siamense NBRC 106093.</title>
        <authorList>
            <person name="Komaki H."/>
            <person name="Tamura T."/>
        </authorList>
    </citation>
    <scope>NUCLEOTIDE SEQUENCE</scope>
    <source>
        <strain evidence="3">NBRC 106093</strain>
    </source>
</reference>
<feature type="compositionally biased region" description="Low complexity" evidence="1">
    <location>
        <begin position="1"/>
        <end position="30"/>
    </location>
</feature>
<feature type="compositionally biased region" description="Low complexity" evidence="1">
    <location>
        <begin position="141"/>
        <end position="173"/>
    </location>
</feature>
<dbReference type="EMBL" id="BONQ01000071">
    <property type="protein sequence ID" value="GIG46463.1"/>
    <property type="molecule type" value="Genomic_DNA"/>
</dbReference>
<protein>
    <recommendedName>
        <fullName evidence="5">Flagellar basal body protein FliL</fullName>
    </recommendedName>
</protein>